<feature type="region of interest" description="Disordered" evidence="1">
    <location>
        <begin position="61"/>
        <end position="160"/>
    </location>
</feature>
<feature type="compositionally biased region" description="Basic and acidic residues" evidence="1">
    <location>
        <begin position="89"/>
        <end position="100"/>
    </location>
</feature>
<accession>A0A8T2M7B8</accession>
<feature type="compositionally biased region" description="Basic and acidic residues" evidence="1">
    <location>
        <begin position="150"/>
        <end position="160"/>
    </location>
</feature>
<organism evidence="2 3">
    <name type="scientific">Astyanax mexicanus</name>
    <name type="common">Blind cave fish</name>
    <name type="synonym">Astyanax fasciatus mexicanus</name>
    <dbReference type="NCBI Taxonomy" id="7994"/>
    <lineage>
        <taxon>Eukaryota</taxon>
        <taxon>Metazoa</taxon>
        <taxon>Chordata</taxon>
        <taxon>Craniata</taxon>
        <taxon>Vertebrata</taxon>
        <taxon>Euteleostomi</taxon>
        <taxon>Actinopterygii</taxon>
        <taxon>Neopterygii</taxon>
        <taxon>Teleostei</taxon>
        <taxon>Ostariophysi</taxon>
        <taxon>Characiformes</taxon>
        <taxon>Characoidei</taxon>
        <taxon>Acestrorhamphidae</taxon>
        <taxon>Acestrorhamphinae</taxon>
        <taxon>Astyanax</taxon>
    </lineage>
</organism>
<gene>
    <name evidence="2" type="ORF">AMEX_G9173</name>
</gene>
<evidence type="ECO:0000313" key="3">
    <source>
        <dbReference type="Proteomes" id="UP000752171"/>
    </source>
</evidence>
<feature type="compositionally biased region" description="Basic and acidic residues" evidence="1">
    <location>
        <begin position="107"/>
        <end position="129"/>
    </location>
</feature>
<dbReference type="EMBL" id="JAICCE010000006">
    <property type="protein sequence ID" value="KAG9276821.1"/>
    <property type="molecule type" value="Genomic_DNA"/>
</dbReference>
<sequence length="160" mass="18391">MRKRHAELREPVSQVEKLKEQELERKAKELEMIKSYSSYRHTYIPPEEKFFPPFPPLKYQLRRRKSIDSPPDFKGEKRTTHPEQPQPKAETKTEPRDKTKTKPTAKTKTEPSAETKTDPTAETKTEIAVKTKTKPTAETKTQPAVSDPSSETKSKPTAES</sequence>
<evidence type="ECO:0000256" key="1">
    <source>
        <dbReference type="SAM" id="MobiDB-lite"/>
    </source>
</evidence>
<evidence type="ECO:0000313" key="2">
    <source>
        <dbReference type="EMBL" id="KAG9276821.1"/>
    </source>
</evidence>
<dbReference type="AlphaFoldDB" id="A0A8T2M7B8"/>
<protein>
    <submittedName>
        <fullName evidence="2">Neurofilament heavy polypeptide-like isoform X1</fullName>
    </submittedName>
</protein>
<reference evidence="2 3" key="1">
    <citation type="submission" date="2021-07" db="EMBL/GenBank/DDBJ databases">
        <authorList>
            <person name="Imarazene B."/>
            <person name="Zahm M."/>
            <person name="Klopp C."/>
            <person name="Cabau C."/>
            <person name="Beille S."/>
            <person name="Jouanno E."/>
            <person name="Castinel A."/>
            <person name="Lluch J."/>
            <person name="Gil L."/>
            <person name="Kuchtly C."/>
            <person name="Lopez Roques C."/>
            <person name="Donnadieu C."/>
            <person name="Parrinello H."/>
            <person name="Journot L."/>
            <person name="Du K."/>
            <person name="Schartl M."/>
            <person name="Retaux S."/>
            <person name="Guiguen Y."/>
        </authorList>
    </citation>
    <scope>NUCLEOTIDE SEQUENCE [LARGE SCALE GENOMIC DNA]</scope>
    <source>
        <strain evidence="2">Pach_M1</strain>
        <tissue evidence="2">Testis</tissue>
    </source>
</reference>
<name>A0A8T2M7B8_ASTMX</name>
<dbReference type="Proteomes" id="UP000752171">
    <property type="component" value="Unassembled WGS sequence"/>
</dbReference>
<comment type="caution">
    <text evidence="2">The sequence shown here is derived from an EMBL/GenBank/DDBJ whole genome shotgun (WGS) entry which is preliminary data.</text>
</comment>
<feature type="compositionally biased region" description="Basic and acidic residues" evidence="1">
    <location>
        <begin position="71"/>
        <end position="81"/>
    </location>
</feature>
<proteinExistence type="predicted"/>